<keyword evidence="1" id="KW-1133">Transmembrane helix</keyword>
<accession>A0A561BN99</accession>
<evidence type="ECO:0000259" key="2">
    <source>
        <dbReference type="Pfam" id="PF26366"/>
    </source>
</evidence>
<feature type="transmembrane region" description="Helical" evidence="1">
    <location>
        <begin position="245"/>
        <end position="264"/>
    </location>
</feature>
<dbReference type="AlphaFoldDB" id="A0A561BN99"/>
<dbReference type="Proteomes" id="UP000318380">
    <property type="component" value="Unassembled WGS sequence"/>
</dbReference>
<name>A0A561BN99_9ACTN</name>
<keyword evidence="1" id="KW-0812">Transmembrane</keyword>
<reference evidence="3 4" key="1">
    <citation type="submission" date="2019-06" db="EMBL/GenBank/DDBJ databases">
        <title>Sequencing the genomes of 1000 actinobacteria strains.</title>
        <authorList>
            <person name="Klenk H.-P."/>
        </authorList>
    </citation>
    <scope>NUCLEOTIDE SEQUENCE [LARGE SCALE GENOMIC DNA]</scope>
    <source>
        <strain evidence="3 4">DSM 24683</strain>
    </source>
</reference>
<organism evidence="3 4">
    <name type="scientific">Kribbella amoyensis</name>
    <dbReference type="NCBI Taxonomy" id="996641"/>
    <lineage>
        <taxon>Bacteria</taxon>
        <taxon>Bacillati</taxon>
        <taxon>Actinomycetota</taxon>
        <taxon>Actinomycetes</taxon>
        <taxon>Propionibacteriales</taxon>
        <taxon>Kribbellaceae</taxon>
        <taxon>Kribbella</taxon>
    </lineage>
</organism>
<feature type="domain" description="DUF8094" evidence="2">
    <location>
        <begin position="275"/>
        <end position="566"/>
    </location>
</feature>
<sequence>MRFVRVLLGLLLALAGLAVTLAGAVAAFWLVGPDNTVDTGAQHLVSKGAAIATAPDLLDRHGPTLHVTATDSAKPVFVGIGQELDVSSYLEGSAYTRVVRLEVPPKLETQEMKGDAAKLNPPAGLDWWSAKATGAGEQSIAWPMADGAYSVVVMNADGTPGTDARVTLGVELEGLFVTCLLVFLAGLVLLVVGLLLIFLRRRRPSTPVPVPTVPQYEQQYANQQFQAPAYQAPQQHQGGPMRRTALAATGVSLLLVATGCAAVPEKNVSPKAATRPAVTVADGQAAVKRYTDVNNKANQARDAKLSETVEAEPTLSMSRAGFKIGRKLDAAGKEKSKPFTFTEPKIGAPRYGKYPMRFVVSSGVSGAADTRQLGVWERENAGAPWVVTYSVYPATTVKVPSVEGLRQPVKADWAKLASLPKSAADNLATYLSEGARSPKAALFTPSPGTINLLNARAKSKAADTKETYISTVVDTFRTSGDPLTFITTDGSALVFLALTEQYLQNVEPGSNAYWTSGAVTAFSSYVKYTQNLTRDHLHQAALVIPPKGKGKIRILSLDSQLVGAGGS</sequence>
<dbReference type="EMBL" id="VIVK01000001">
    <property type="protein sequence ID" value="TWD80314.1"/>
    <property type="molecule type" value="Genomic_DNA"/>
</dbReference>
<dbReference type="OrthoDB" id="4827453at2"/>
<evidence type="ECO:0000313" key="4">
    <source>
        <dbReference type="Proteomes" id="UP000318380"/>
    </source>
</evidence>
<dbReference type="RefSeq" id="WP_145804205.1">
    <property type="nucleotide sequence ID" value="NZ_VIVK01000001.1"/>
</dbReference>
<dbReference type="Pfam" id="PF26366">
    <property type="entry name" value="DUF8094"/>
    <property type="match status" value="1"/>
</dbReference>
<proteinExistence type="predicted"/>
<keyword evidence="4" id="KW-1185">Reference proteome</keyword>
<dbReference type="InterPro" id="IPR058407">
    <property type="entry name" value="DUF8094"/>
</dbReference>
<evidence type="ECO:0000313" key="3">
    <source>
        <dbReference type="EMBL" id="TWD80314.1"/>
    </source>
</evidence>
<protein>
    <recommendedName>
        <fullName evidence="2">DUF8094 domain-containing protein</fullName>
    </recommendedName>
</protein>
<comment type="caution">
    <text evidence="3">The sequence shown here is derived from an EMBL/GenBank/DDBJ whole genome shotgun (WGS) entry which is preliminary data.</text>
</comment>
<evidence type="ECO:0000256" key="1">
    <source>
        <dbReference type="SAM" id="Phobius"/>
    </source>
</evidence>
<keyword evidence="1" id="KW-0472">Membrane</keyword>
<gene>
    <name evidence="3" type="ORF">FB561_1388</name>
</gene>
<feature type="transmembrane region" description="Helical" evidence="1">
    <location>
        <begin position="175"/>
        <end position="199"/>
    </location>
</feature>